<dbReference type="GO" id="GO:0019350">
    <property type="term" value="P:teichoic acid biosynthetic process"/>
    <property type="evidence" value="ECO:0007669"/>
    <property type="project" value="UniProtKB-KW"/>
</dbReference>
<dbReference type="PANTHER" id="PTHR37316:SF3">
    <property type="entry name" value="TEICHOIC ACID GLYCEROL-PHOSPHATE TRANSFERASE"/>
    <property type="match status" value="1"/>
</dbReference>
<dbReference type="Gene3D" id="3.40.50.12580">
    <property type="match status" value="1"/>
</dbReference>
<dbReference type="STRING" id="1121316.SAMN02745207_00577"/>
<dbReference type="AlphaFoldDB" id="A0A1M5RKD2"/>
<dbReference type="GO" id="GO:0005886">
    <property type="term" value="C:plasma membrane"/>
    <property type="evidence" value="ECO:0007669"/>
    <property type="project" value="UniProtKB-SubCell"/>
</dbReference>
<evidence type="ECO:0000256" key="2">
    <source>
        <dbReference type="ARBA" id="ARBA00010488"/>
    </source>
</evidence>
<dbReference type="EMBL" id="FQXM01000003">
    <property type="protein sequence ID" value="SHH26629.1"/>
    <property type="molecule type" value="Genomic_DNA"/>
</dbReference>
<dbReference type="SUPFAM" id="SSF53756">
    <property type="entry name" value="UDP-Glycosyltransferase/glycogen phosphorylase"/>
    <property type="match status" value="1"/>
</dbReference>
<dbReference type="InterPro" id="IPR051612">
    <property type="entry name" value="Teichoic_Acid_Biosynth"/>
</dbReference>
<gene>
    <name evidence="7" type="ORF">SAMN02745207_00577</name>
</gene>
<keyword evidence="4 7" id="KW-0808">Transferase</keyword>
<keyword evidence="3" id="KW-1003">Cell membrane</keyword>
<reference evidence="7 8" key="1">
    <citation type="submission" date="2016-11" db="EMBL/GenBank/DDBJ databases">
        <authorList>
            <person name="Jaros S."/>
            <person name="Januszkiewicz K."/>
            <person name="Wedrychowicz H."/>
        </authorList>
    </citation>
    <scope>NUCLEOTIDE SEQUENCE [LARGE SCALE GENOMIC DNA]</scope>
    <source>
        <strain evidence="7 8">DSM 8605</strain>
    </source>
</reference>
<dbReference type="RefSeq" id="WP_073336819.1">
    <property type="nucleotide sequence ID" value="NZ_FQXM01000003.1"/>
</dbReference>
<dbReference type="InterPro" id="IPR007554">
    <property type="entry name" value="Glycerophosphate_synth"/>
</dbReference>
<proteinExistence type="inferred from homology"/>
<dbReference type="Gene3D" id="3.40.50.11820">
    <property type="match status" value="1"/>
</dbReference>
<dbReference type="Proteomes" id="UP000184447">
    <property type="component" value="Unassembled WGS sequence"/>
</dbReference>
<evidence type="ECO:0000256" key="4">
    <source>
        <dbReference type="ARBA" id="ARBA00022679"/>
    </source>
</evidence>
<evidence type="ECO:0000256" key="6">
    <source>
        <dbReference type="ARBA" id="ARBA00023136"/>
    </source>
</evidence>
<accession>A0A1M5RKD2</accession>
<dbReference type="Pfam" id="PF04464">
    <property type="entry name" value="Glyphos_transf"/>
    <property type="match status" value="1"/>
</dbReference>
<comment type="similarity">
    <text evidence="2">Belongs to the CDP-glycerol glycerophosphotransferase family.</text>
</comment>
<comment type="subcellular location">
    <subcellularLocation>
        <location evidence="1">Cell membrane</location>
        <topology evidence="1">Peripheral membrane protein</topology>
    </subcellularLocation>
</comment>
<protein>
    <submittedName>
        <fullName evidence="7">CDP-glycerol glycerophosphotransferase</fullName>
    </submittedName>
</protein>
<organism evidence="7 8">
    <name type="scientific">Clostridium grantii DSM 8605</name>
    <dbReference type="NCBI Taxonomy" id="1121316"/>
    <lineage>
        <taxon>Bacteria</taxon>
        <taxon>Bacillati</taxon>
        <taxon>Bacillota</taxon>
        <taxon>Clostridia</taxon>
        <taxon>Eubacteriales</taxon>
        <taxon>Clostridiaceae</taxon>
        <taxon>Clostridium</taxon>
    </lineage>
</organism>
<dbReference type="GO" id="GO:0047355">
    <property type="term" value="F:CDP-glycerol glycerophosphotransferase activity"/>
    <property type="evidence" value="ECO:0007669"/>
    <property type="project" value="InterPro"/>
</dbReference>
<sequence length="402" mass="47658">MYYFKSIMVNMLNLFLYFFTKLFFRKKQKWVFGSWYGEKYFDNTKYLYEYILKNHSKIDAIWICKDKKIVDKINSNGGKAFIYGSFKANYHVATSKFVFMTQKYLDVAPLYLIGGAVKVQLWHGVAFKKIGYDSFEIKKSFLRKINQEIQNLLFKYDIHIASSEEYKSKLATAFKIHKNSIIDVGQPRNDILFDNKYIINKKSEILEQLKNKYNIKLENKKIITYLPTFRDKKIVSFDFSKLNQSDNQKLVEILQKYNSVIIQKSHYVDSKDENSISNNKYILNLDSASDIDTQELMLSTDILITDYSSCYFDFLLLNRPIVHYLYDYHEYKNNDRGLYYSIDEAKGGAVSYKFEELLICIENYLKDETLDESIRKNATEKFINYEDGKSSEKIFDYVSKMI</sequence>
<keyword evidence="5" id="KW-0777">Teichoic acid biosynthesis</keyword>
<evidence type="ECO:0000313" key="8">
    <source>
        <dbReference type="Proteomes" id="UP000184447"/>
    </source>
</evidence>
<dbReference type="InterPro" id="IPR043148">
    <property type="entry name" value="TagF_C"/>
</dbReference>
<name>A0A1M5RKD2_9CLOT</name>
<evidence type="ECO:0000256" key="5">
    <source>
        <dbReference type="ARBA" id="ARBA00022944"/>
    </source>
</evidence>
<keyword evidence="6" id="KW-0472">Membrane</keyword>
<keyword evidence="8" id="KW-1185">Reference proteome</keyword>
<dbReference type="OrthoDB" id="9807097at2"/>
<evidence type="ECO:0000256" key="1">
    <source>
        <dbReference type="ARBA" id="ARBA00004202"/>
    </source>
</evidence>
<dbReference type="PANTHER" id="PTHR37316">
    <property type="entry name" value="TEICHOIC ACID GLYCEROL-PHOSPHATE PRIMASE"/>
    <property type="match status" value="1"/>
</dbReference>
<evidence type="ECO:0000313" key="7">
    <source>
        <dbReference type="EMBL" id="SHH26629.1"/>
    </source>
</evidence>
<evidence type="ECO:0000256" key="3">
    <source>
        <dbReference type="ARBA" id="ARBA00022475"/>
    </source>
</evidence>
<dbReference type="InterPro" id="IPR043149">
    <property type="entry name" value="TagF_N"/>
</dbReference>